<organism evidence="11 12">
    <name type="scientific">Aspergillus arachidicola</name>
    <dbReference type="NCBI Taxonomy" id="656916"/>
    <lineage>
        <taxon>Eukaryota</taxon>
        <taxon>Fungi</taxon>
        <taxon>Dikarya</taxon>
        <taxon>Ascomycota</taxon>
        <taxon>Pezizomycotina</taxon>
        <taxon>Eurotiomycetes</taxon>
        <taxon>Eurotiomycetidae</taxon>
        <taxon>Eurotiales</taxon>
        <taxon>Aspergillaceae</taxon>
        <taxon>Aspergillus</taxon>
        <taxon>Aspergillus subgen. Circumdati</taxon>
    </lineage>
</organism>
<dbReference type="GO" id="GO:0004639">
    <property type="term" value="F:phosphoribosylaminoimidazolesuccinocarboxamide synthase activity"/>
    <property type="evidence" value="ECO:0007669"/>
    <property type="project" value="UniProtKB-EC"/>
</dbReference>
<dbReference type="InterPro" id="IPR001636">
    <property type="entry name" value="SAICAR_synth"/>
</dbReference>
<dbReference type="FunFam" id="3.30.200.20:FF:000392">
    <property type="entry name" value="Phosphoribosylaminoimidazole-succinocarboxamide synthase"/>
    <property type="match status" value="1"/>
</dbReference>
<proteinExistence type="inferred from homology"/>
<dbReference type="UniPathway" id="UPA00074">
    <property type="reaction ID" value="UER00131"/>
</dbReference>
<dbReference type="Proteomes" id="UP000231358">
    <property type="component" value="Unassembled WGS sequence"/>
</dbReference>
<comment type="similarity">
    <text evidence="2">Belongs to the SAICAR synthetase family.</text>
</comment>
<dbReference type="GO" id="GO:0005737">
    <property type="term" value="C:cytoplasm"/>
    <property type="evidence" value="ECO:0007669"/>
    <property type="project" value="TreeGrafter"/>
</dbReference>
<dbReference type="Gene3D" id="1.10.3210.10">
    <property type="entry name" value="Hypothetical protein af1432"/>
    <property type="match status" value="1"/>
</dbReference>
<keyword evidence="5" id="KW-0436">Ligase</keyword>
<dbReference type="InterPro" id="IPR003607">
    <property type="entry name" value="HD/PDEase_dom"/>
</dbReference>
<dbReference type="EC" id="6.3.2.6" evidence="3"/>
<evidence type="ECO:0000256" key="7">
    <source>
        <dbReference type="ARBA" id="ARBA00022755"/>
    </source>
</evidence>
<keyword evidence="12" id="KW-1185">Reference proteome</keyword>
<evidence type="ECO:0000313" key="11">
    <source>
        <dbReference type="EMBL" id="PIG88192.1"/>
    </source>
</evidence>
<dbReference type="PANTHER" id="PTHR43700">
    <property type="entry name" value="PHOSPHORIBOSYLAMINOIMIDAZOLE-SUCCINOCARBOXAMIDE SYNTHASE"/>
    <property type="match status" value="1"/>
</dbReference>
<name>A0A2G7G5U4_9EURO</name>
<dbReference type="PROSITE" id="PS01057">
    <property type="entry name" value="SAICAR_SYNTHETASE_1"/>
    <property type="match status" value="1"/>
</dbReference>
<gene>
    <name evidence="11" type="ORF">AARAC_010697</name>
</gene>
<evidence type="ECO:0000256" key="6">
    <source>
        <dbReference type="ARBA" id="ARBA00022741"/>
    </source>
</evidence>
<feature type="domain" description="HD/PDEase" evidence="10">
    <location>
        <begin position="146"/>
        <end position="260"/>
    </location>
</feature>
<dbReference type="AlphaFoldDB" id="A0A2G7G5U4"/>
<dbReference type="SMART" id="SM00471">
    <property type="entry name" value="HDc"/>
    <property type="match status" value="1"/>
</dbReference>
<dbReference type="STRING" id="656916.A0A2G7G5U4"/>
<dbReference type="EMBL" id="NEXV01000113">
    <property type="protein sequence ID" value="PIG88192.1"/>
    <property type="molecule type" value="Genomic_DNA"/>
</dbReference>
<dbReference type="GO" id="GO:0005524">
    <property type="term" value="F:ATP binding"/>
    <property type="evidence" value="ECO:0007669"/>
    <property type="project" value="UniProtKB-KW"/>
</dbReference>
<evidence type="ECO:0000256" key="8">
    <source>
        <dbReference type="ARBA" id="ARBA00022840"/>
    </source>
</evidence>
<evidence type="ECO:0000313" key="12">
    <source>
        <dbReference type="Proteomes" id="UP000231358"/>
    </source>
</evidence>
<comment type="caution">
    <text evidence="11">The sequence shown here is derived from an EMBL/GenBank/DDBJ whole genome shotgun (WGS) entry which is preliminary data.</text>
</comment>
<keyword evidence="6" id="KW-0547">Nucleotide-binding</keyword>
<dbReference type="CDD" id="cd01414">
    <property type="entry name" value="SAICAR_synt_Sc"/>
    <property type="match status" value="1"/>
</dbReference>
<dbReference type="SUPFAM" id="SSF109604">
    <property type="entry name" value="HD-domain/PDEase-like"/>
    <property type="match status" value="1"/>
</dbReference>
<evidence type="ECO:0000256" key="5">
    <source>
        <dbReference type="ARBA" id="ARBA00022598"/>
    </source>
</evidence>
<reference evidence="11 12" key="1">
    <citation type="submission" date="2017-05" db="EMBL/GenBank/DDBJ databases">
        <title>Genome sequence for an aflatoxigenic pathogen of Argentinian peanut, Aspergillus arachidicola.</title>
        <authorList>
            <person name="Moore G."/>
            <person name="Beltz S.B."/>
            <person name="Mack B.M."/>
        </authorList>
    </citation>
    <scope>NUCLEOTIDE SEQUENCE [LARGE SCALE GENOMIC DNA]</scope>
    <source>
        <strain evidence="11 12">CBS 117610</strain>
    </source>
</reference>
<dbReference type="GO" id="GO:0006189">
    <property type="term" value="P:'de novo' IMP biosynthetic process"/>
    <property type="evidence" value="ECO:0007669"/>
    <property type="project" value="UniProtKB-UniPathway"/>
</dbReference>
<dbReference type="NCBIfam" id="NF010568">
    <property type="entry name" value="PRK13961.1"/>
    <property type="match status" value="1"/>
</dbReference>
<dbReference type="SUPFAM" id="SSF56104">
    <property type="entry name" value="SAICAR synthase-like"/>
    <property type="match status" value="1"/>
</dbReference>
<dbReference type="InterPro" id="IPR018236">
    <property type="entry name" value="SAICAR_synthetase_CS"/>
</dbReference>
<evidence type="ECO:0000259" key="10">
    <source>
        <dbReference type="SMART" id="SM00471"/>
    </source>
</evidence>
<dbReference type="NCBIfam" id="TIGR00081">
    <property type="entry name" value="purC"/>
    <property type="match status" value="1"/>
</dbReference>
<dbReference type="Pfam" id="PF01259">
    <property type="entry name" value="SAICAR_synt"/>
    <property type="match status" value="1"/>
</dbReference>
<dbReference type="InterPro" id="IPR028923">
    <property type="entry name" value="SAICAR_synt/ADE2_N"/>
</dbReference>
<protein>
    <recommendedName>
        <fullName evidence="4">Phosphoribosylaminoimidazole-succinocarboxamide synthase</fullName>
        <ecNumber evidence="3">6.3.2.6</ecNumber>
    </recommendedName>
    <alternativeName>
        <fullName evidence="9">SAICAR synthetase</fullName>
    </alternativeName>
</protein>
<keyword evidence="7" id="KW-0658">Purine biosynthesis</keyword>
<dbReference type="Gene3D" id="3.30.470.20">
    <property type="entry name" value="ATP-grasp fold, B domain"/>
    <property type="match status" value="1"/>
</dbReference>
<sequence>MGAILTYINGIILLPDCTITHIILSHSTVSGQFLNLGTINLQSWKSIWHTQRFECGVQKRPTKSANTHLRLPKQTSNFYTMASSLSSGSFQTLTFHPDNTVIIQDKIYGEHTISEPVLAELLRCPALLRLAGIGLHGHTDLLGITNTVTRLEHSIGASLLVCKVGGSIGEQVAGLLHDISHTVLSHDVDGALSKPGESYHEVQKSRYIMTTELPQILTKNGFVDLKPFDEELYPLVERPAPHLCADRLDYSLRDAVAFGKLAIEDARRVYDSLTAFPDASSPHRLLVLQDIDLGLAYARAYGECDRDVWCNPAHATMSRKIGQLIGDLVQRGLLKEEVLWSLSDRGFWELLKSKADSKGLETIEHIEAGPHAEDYHRLPRGTKIRTIDPDLLLPGAEQPSPLSSVKPEWAKERQEFIQARQALFNPTMSEALTNTDLQGALPLIARGKVRDLYDVDEKTLLFVATDRISAYDVIMENGIPEKGILLTLCTKTWFKILSDKIPSLRTHFLTLDLPPQIPESLRPVLQNRSMQVRKLKILPIEAIVRGYITGSAWNEYKKSGTVHGIKVAEGLRESEAFPDGPIYTPSTKAEQGEHDENIHPDQAVAIVGEPYASKIASLAVQLYKVAHEYALTRGVIIADTKFEFGLDPETDEVVLADEVLTPDSSRFWPKDSYEIGRGQQSFDKQFLRDWLTSEGLKGKPGVRMTDEIAQKTSAKYREAYERITGETKVPAV</sequence>
<dbReference type="PANTHER" id="PTHR43700:SF1">
    <property type="entry name" value="PHOSPHORIBOSYLAMINOIMIDAZOLE-SUCCINOCARBOXAMIDE SYNTHASE"/>
    <property type="match status" value="1"/>
</dbReference>
<keyword evidence="8" id="KW-0067">ATP-binding</keyword>
<evidence type="ECO:0000256" key="2">
    <source>
        <dbReference type="ARBA" id="ARBA00010190"/>
    </source>
</evidence>
<dbReference type="FunFam" id="3.30.470.20:FF:000015">
    <property type="entry name" value="Phosphoribosylaminoimidazole-succinocarboxamide synthase"/>
    <property type="match status" value="1"/>
</dbReference>
<comment type="pathway">
    <text evidence="1">Purine metabolism; IMP biosynthesis via de novo pathway; 5-amino-1-(5-phospho-D-ribosyl)imidazole-4-carboxamide from 5-amino-1-(5-phospho-D-ribosyl)imidazole-4-carboxylate: step 1/2.</text>
</comment>
<evidence type="ECO:0000256" key="4">
    <source>
        <dbReference type="ARBA" id="ARBA00016460"/>
    </source>
</evidence>
<dbReference type="Gene3D" id="3.30.200.20">
    <property type="entry name" value="Phosphorylase Kinase, domain 1"/>
    <property type="match status" value="1"/>
</dbReference>
<evidence type="ECO:0000256" key="3">
    <source>
        <dbReference type="ARBA" id="ARBA00012217"/>
    </source>
</evidence>
<dbReference type="PROSITE" id="PS01058">
    <property type="entry name" value="SAICAR_SYNTHETASE_2"/>
    <property type="match status" value="1"/>
</dbReference>
<evidence type="ECO:0000256" key="1">
    <source>
        <dbReference type="ARBA" id="ARBA00004672"/>
    </source>
</evidence>
<dbReference type="HAMAP" id="MF_00137">
    <property type="entry name" value="SAICAR_synth"/>
    <property type="match status" value="1"/>
</dbReference>
<evidence type="ECO:0000256" key="9">
    <source>
        <dbReference type="ARBA" id="ARBA00030409"/>
    </source>
</evidence>
<accession>A0A2G7G5U4</accession>